<sequence>MPGEPAFPSAAEIEASLELAAERCEDLTPLVYARMFERHPEMKPHFWRDTDDAIKGEMLSRTFAALLDFVGQRTYADHMILSEMVTHEGYDVPRQVFATFFGFVRDAVREAAGADWTVEFDRAWVELLAQIDDYIAAASAPLLQPS</sequence>
<dbReference type="InterPro" id="IPR000971">
    <property type="entry name" value="Globin"/>
</dbReference>
<evidence type="ECO:0000313" key="3">
    <source>
        <dbReference type="EMBL" id="MFD1782909.1"/>
    </source>
</evidence>
<name>A0ABW4MY52_9CAUL</name>
<dbReference type="InterPro" id="IPR012292">
    <property type="entry name" value="Globin/Proto"/>
</dbReference>
<comment type="similarity">
    <text evidence="1">Belongs to the globin family.</text>
</comment>
<accession>A0ABW4MY52</accession>
<reference evidence="4" key="1">
    <citation type="journal article" date="2019" name="Int. J. Syst. Evol. Microbiol.">
        <title>The Global Catalogue of Microorganisms (GCM) 10K type strain sequencing project: providing services to taxonomists for standard genome sequencing and annotation.</title>
        <authorList>
            <consortium name="The Broad Institute Genomics Platform"/>
            <consortium name="The Broad Institute Genome Sequencing Center for Infectious Disease"/>
            <person name="Wu L."/>
            <person name="Ma J."/>
        </authorList>
    </citation>
    <scope>NUCLEOTIDE SEQUENCE [LARGE SCALE GENOMIC DNA]</scope>
    <source>
        <strain evidence="4">DFY28</strain>
    </source>
</reference>
<keyword evidence="1" id="KW-0408">Iron</keyword>
<dbReference type="Proteomes" id="UP001597237">
    <property type="component" value="Unassembled WGS sequence"/>
</dbReference>
<dbReference type="Gene3D" id="1.10.490.10">
    <property type="entry name" value="Globins"/>
    <property type="match status" value="1"/>
</dbReference>
<dbReference type="InterPro" id="IPR044399">
    <property type="entry name" value="Mb-like_M"/>
</dbReference>
<evidence type="ECO:0000313" key="4">
    <source>
        <dbReference type="Proteomes" id="UP001597237"/>
    </source>
</evidence>
<keyword evidence="1" id="KW-0561">Oxygen transport</keyword>
<dbReference type="RefSeq" id="WP_377282564.1">
    <property type="nucleotide sequence ID" value="NZ_JBHRSI010000007.1"/>
</dbReference>
<protein>
    <submittedName>
        <fullName evidence="3">Globin domain-containing protein</fullName>
    </submittedName>
</protein>
<keyword evidence="1" id="KW-0479">Metal-binding</keyword>
<organism evidence="3 4">
    <name type="scientific">Phenylobacterium terrae</name>
    <dbReference type="NCBI Taxonomy" id="2665495"/>
    <lineage>
        <taxon>Bacteria</taxon>
        <taxon>Pseudomonadati</taxon>
        <taxon>Pseudomonadota</taxon>
        <taxon>Alphaproteobacteria</taxon>
        <taxon>Caulobacterales</taxon>
        <taxon>Caulobacteraceae</taxon>
        <taxon>Phenylobacterium</taxon>
    </lineage>
</organism>
<comment type="caution">
    <text evidence="3">The sequence shown here is derived from an EMBL/GenBank/DDBJ whole genome shotgun (WGS) entry which is preliminary data.</text>
</comment>
<evidence type="ECO:0000259" key="2">
    <source>
        <dbReference type="Pfam" id="PF00042"/>
    </source>
</evidence>
<gene>
    <name evidence="3" type="ORF">ACFSC0_05850</name>
</gene>
<evidence type="ECO:0000256" key="1">
    <source>
        <dbReference type="RuleBase" id="RU000356"/>
    </source>
</evidence>
<dbReference type="EMBL" id="JBHUEY010000001">
    <property type="protein sequence ID" value="MFD1782909.1"/>
    <property type="molecule type" value="Genomic_DNA"/>
</dbReference>
<dbReference type="InterPro" id="IPR009050">
    <property type="entry name" value="Globin-like_sf"/>
</dbReference>
<keyword evidence="1" id="KW-0813">Transport</keyword>
<keyword evidence="4" id="KW-1185">Reference proteome</keyword>
<keyword evidence="1" id="KW-0349">Heme</keyword>
<feature type="domain" description="Globin" evidence="2">
    <location>
        <begin position="31"/>
        <end position="133"/>
    </location>
</feature>
<dbReference type="Pfam" id="PF00042">
    <property type="entry name" value="Globin"/>
    <property type="match status" value="1"/>
</dbReference>
<dbReference type="SUPFAM" id="SSF46458">
    <property type="entry name" value="Globin-like"/>
    <property type="match status" value="1"/>
</dbReference>
<dbReference type="CDD" id="cd01040">
    <property type="entry name" value="Mb-like"/>
    <property type="match status" value="1"/>
</dbReference>
<proteinExistence type="inferred from homology"/>